<reference evidence="2" key="1">
    <citation type="submission" date="2022-02" db="EMBL/GenBank/DDBJ databases">
        <authorList>
            <person name="Lee M."/>
            <person name="Kim S.-J."/>
            <person name="Jung M.-Y."/>
        </authorList>
    </citation>
    <scope>NUCLEOTIDE SEQUENCE</scope>
    <source>
        <strain evidence="2">JHP9</strain>
    </source>
</reference>
<comment type="caution">
    <text evidence="2">The sequence shown here is derived from an EMBL/GenBank/DDBJ whole genome shotgun (WGS) entry which is preliminary data.</text>
</comment>
<dbReference type="RefSeq" id="WP_249738114.1">
    <property type="nucleotide sequence ID" value="NZ_JAKNCJ010000007.1"/>
</dbReference>
<dbReference type="EMBL" id="JAKNCJ010000007">
    <property type="protein sequence ID" value="MCL6424036.1"/>
    <property type="molecule type" value="Genomic_DNA"/>
</dbReference>
<feature type="signal peptide" evidence="1">
    <location>
        <begin position="1"/>
        <end position="30"/>
    </location>
</feature>
<sequence>MPLASRHSVLRAAAWSAPVAIVSTAAPAFAVSQPTGTEALGGIFQYHHPEDGVHRILGQYGIVATQGYDIQEPVTAEHGLLSIWMPWSGLTLTSTPPDDQGQPLGERGTWSDAVATGETAVIDGVTFYEYAPTYTGVFANEEGTTYMTLTEPFAFSFTPPDGAVIDASTVVAVLDLSGDVNGADLASRGTLRGDGQAVFVNLE</sequence>
<evidence type="ECO:0000313" key="3">
    <source>
        <dbReference type="Proteomes" id="UP001203761"/>
    </source>
</evidence>
<organism evidence="2 3">
    <name type="scientific">Brachybacterium equifaecis</name>
    <dbReference type="NCBI Taxonomy" id="2910770"/>
    <lineage>
        <taxon>Bacteria</taxon>
        <taxon>Bacillati</taxon>
        <taxon>Actinomycetota</taxon>
        <taxon>Actinomycetes</taxon>
        <taxon>Micrococcales</taxon>
        <taxon>Dermabacteraceae</taxon>
        <taxon>Brachybacterium</taxon>
    </lineage>
</organism>
<feature type="chain" id="PRO_5047096520" description="Htaa domain-containing protein" evidence="1">
    <location>
        <begin position="31"/>
        <end position="203"/>
    </location>
</feature>
<keyword evidence="3" id="KW-1185">Reference proteome</keyword>
<dbReference type="Proteomes" id="UP001203761">
    <property type="component" value="Unassembled WGS sequence"/>
</dbReference>
<name>A0ABT0R277_9MICO</name>
<gene>
    <name evidence="2" type="ORF">Bequi_11710</name>
</gene>
<protein>
    <recommendedName>
        <fullName evidence="4">Htaa domain-containing protein</fullName>
    </recommendedName>
</protein>
<evidence type="ECO:0000256" key="1">
    <source>
        <dbReference type="SAM" id="SignalP"/>
    </source>
</evidence>
<keyword evidence="1" id="KW-0732">Signal</keyword>
<proteinExistence type="predicted"/>
<evidence type="ECO:0000313" key="2">
    <source>
        <dbReference type="EMBL" id="MCL6424036.1"/>
    </source>
</evidence>
<evidence type="ECO:0008006" key="4">
    <source>
        <dbReference type="Google" id="ProtNLM"/>
    </source>
</evidence>
<accession>A0ABT0R277</accession>